<dbReference type="InterPro" id="IPR018839">
    <property type="entry name" value="Tscrpt-silencing_Clr2_C"/>
</dbReference>
<feature type="domain" description="Cryptic loci regulator 2 C-terminal" evidence="2">
    <location>
        <begin position="183"/>
        <end position="298"/>
    </location>
</feature>
<protein>
    <submittedName>
        <fullName evidence="3">Transcription-silencing protein clr2</fullName>
    </submittedName>
</protein>
<evidence type="ECO:0000313" key="3">
    <source>
        <dbReference type="EMBL" id="KAF4307376.1"/>
    </source>
</evidence>
<gene>
    <name evidence="3" type="ORF">GTA08_BOTSDO14110</name>
</gene>
<organism evidence="3 4">
    <name type="scientific">Botryosphaeria dothidea</name>
    <dbReference type="NCBI Taxonomy" id="55169"/>
    <lineage>
        <taxon>Eukaryota</taxon>
        <taxon>Fungi</taxon>
        <taxon>Dikarya</taxon>
        <taxon>Ascomycota</taxon>
        <taxon>Pezizomycotina</taxon>
        <taxon>Dothideomycetes</taxon>
        <taxon>Dothideomycetes incertae sedis</taxon>
        <taxon>Botryosphaeriales</taxon>
        <taxon>Botryosphaeriaceae</taxon>
        <taxon>Botryosphaeria</taxon>
    </lineage>
</organism>
<dbReference type="AlphaFoldDB" id="A0A8H4N667"/>
<evidence type="ECO:0000313" key="4">
    <source>
        <dbReference type="Proteomes" id="UP000572817"/>
    </source>
</evidence>
<accession>A0A8H4N667</accession>
<dbReference type="OrthoDB" id="438224at2759"/>
<dbReference type="Proteomes" id="UP000572817">
    <property type="component" value="Unassembled WGS sequence"/>
</dbReference>
<reference evidence="3" key="1">
    <citation type="submission" date="2020-04" db="EMBL/GenBank/DDBJ databases">
        <title>Genome Assembly and Annotation of Botryosphaeria dothidea sdau 11-99, a Latent Pathogen of Apple Fruit Ring Rot in China.</title>
        <authorList>
            <person name="Yu C."/>
            <person name="Diao Y."/>
            <person name="Lu Q."/>
            <person name="Zhao J."/>
            <person name="Cui S."/>
            <person name="Peng C."/>
            <person name="He B."/>
            <person name="Liu H."/>
        </authorList>
    </citation>
    <scope>NUCLEOTIDE SEQUENCE [LARGE SCALE GENOMIC DNA]</scope>
    <source>
        <strain evidence="3">Sdau11-99</strain>
    </source>
</reference>
<proteinExistence type="predicted"/>
<keyword evidence="4" id="KW-1185">Reference proteome</keyword>
<evidence type="ECO:0000256" key="1">
    <source>
        <dbReference type="SAM" id="MobiDB-lite"/>
    </source>
</evidence>
<feature type="region of interest" description="Disordered" evidence="1">
    <location>
        <begin position="12"/>
        <end position="32"/>
    </location>
</feature>
<dbReference type="Pfam" id="PF10383">
    <property type="entry name" value="Clr2"/>
    <property type="match status" value="1"/>
</dbReference>
<sequence>MAPYAGTVVVPIEPYSDGDASQRPTRSDYTLQDPPTIYLEKLAESWMKERGEYHKALPRFKGKPRQVETSSVRIDDEGTPDIYRNLIDKLRRDGHVNEAIRETMSLDWQAERKSLPPLLDQLSQQGQWVPRPGEIVLFVRNLAPGTEICFDESTREYKVWSTGQERFGSHPRWEAGVVTQPAAELPRVGDLLIRLMPKQQGAAVTDVLKITSIKLVLMNLDTASDDDYDQKHPYNSAIHVTGKAFTSDPGHATNRIPLTDAERSGLPIESYEDEWYWMHDPERSLRIPFNRILGRCFEAEAMALWFPTKPSDYGNDQGQAAELSRGVEGMYRSRHYSSHNYLKIEKGKTWFWGDSRIEALDLATVNGQEVGKHDKSRDPKTWRKLIKIMEGNAGLEDRLALKKAKHADQEREEEMEDLPAMRKRPHSMMDRNAGTADVDMEDDEAAADQFVDELAGNIGLAQSNEEPADSDDGDVIVLNEAPAQSKKTRRSRLI</sequence>
<comment type="caution">
    <text evidence="3">The sequence shown here is derived from an EMBL/GenBank/DDBJ whole genome shotgun (WGS) entry which is preliminary data.</text>
</comment>
<dbReference type="EMBL" id="WWBZ02000026">
    <property type="protein sequence ID" value="KAF4307376.1"/>
    <property type="molecule type" value="Genomic_DNA"/>
</dbReference>
<name>A0A8H4N667_9PEZI</name>
<evidence type="ECO:0000259" key="2">
    <source>
        <dbReference type="Pfam" id="PF10383"/>
    </source>
</evidence>